<dbReference type="PANTHER" id="PTHR24567">
    <property type="entry name" value="CRP FAMILY TRANSCRIPTIONAL REGULATORY PROTEIN"/>
    <property type="match status" value="1"/>
</dbReference>
<dbReference type="CDD" id="cd00038">
    <property type="entry name" value="CAP_ED"/>
    <property type="match status" value="1"/>
</dbReference>
<proteinExistence type="predicted"/>
<dbReference type="GO" id="GO:0003677">
    <property type="term" value="F:DNA binding"/>
    <property type="evidence" value="ECO:0007669"/>
    <property type="project" value="UniProtKB-KW"/>
</dbReference>
<organism evidence="6 7">
    <name type="scientific">Pseudomonas citronellolis</name>
    <dbReference type="NCBI Taxonomy" id="53408"/>
    <lineage>
        <taxon>Bacteria</taxon>
        <taxon>Pseudomonadati</taxon>
        <taxon>Pseudomonadota</taxon>
        <taxon>Gammaproteobacteria</taxon>
        <taxon>Pseudomonadales</taxon>
        <taxon>Pseudomonadaceae</taxon>
        <taxon>Pseudomonas</taxon>
    </lineage>
</organism>
<dbReference type="InterPro" id="IPR014710">
    <property type="entry name" value="RmlC-like_jellyroll"/>
</dbReference>
<dbReference type="Gene3D" id="2.60.120.10">
    <property type="entry name" value="Jelly Rolls"/>
    <property type="match status" value="1"/>
</dbReference>
<reference evidence="6 7" key="1">
    <citation type="submission" date="2016-10" db="EMBL/GenBank/DDBJ databases">
        <authorList>
            <person name="Varghese N."/>
            <person name="Submissions S."/>
        </authorList>
    </citation>
    <scope>NUCLEOTIDE SEQUENCE [LARGE SCALE GENOMIC DNA]</scope>
    <source>
        <strain evidence="6 7">LMG 18378</strain>
    </source>
</reference>
<keyword evidence="2" id="KW-0238">DNA-binding</keyword>
<keyword evidence="7" id="KW-1185">Reference proteome</keyword>
<dbReference type="SUPFAM" id="SSF51206">
    <property type="entry name" value="cAMP-binding domain-like"/>
    <property type="match status" value="1"/>
</dbReference>
<evidence type="ECO:0000256" key="1">
    <source>
        <dbReference type="ARBA" id="ARBA00023015"/>
    </source>
</evidence>
<dbReference type="PROSITE" id="PS51063">
    <property type="entry name" value="HTH_CRP_2"/>
    <property type="match status" value="1"/>
</dbReference>
<keyword evidence="1" id="KW-0805">Transcription regulation</keyword>
<keyword evidence="3" id="KW-0804">Transcription</keyword>
<dbReference type="Proteomes" id="UP000183385">
    <property type="component" value="Unassembled WGS sequence"/>
</dbReference>
<dbReference type="GO" id="GO:0003700">
    <property type="term" value="F:DNA-binding transcription factor activity"/>
    <property type="evidence" value="ECO:0007669"/>
    <property type="project" value="TreeGrafter"/>
</dbReference>
<dbReference type="PROSITE" id="PS50042">
    <property type="entry name" value="CNMP_BINDING_3"/>
    <property type="match status" value="1"/>
</dbReference>
<dbReference type="InterPro" id="IPR012318">
    <property type="entry name" value="HTH_CRP"/>
</dbReference>
<evidence type="ECO:0000259" key="4">
    <source>
        <dbReference type="PROSITE" id="PS50042"/>
    </source>
</evidence>
<protein>
    <submittedName>
        <fullName evidence="6">cAMP-binding domain of CRP or a regulatory subunit of cAMP-dependent protein kinases</fullName>
    </submittedName>
</protein>
<dbReference type="AlphaFoldDB" id="A0AAQ1HRK1"/>
<feature type="domain" description="Cyclic nucleotide-binding" evidence="4">
    <location>
        <begin position="40"/>
        <end position="125"/>
    </location>
</feature>
<dbReference type="InterPro" id="IPR036390">
    <property type="entry name" value="WH_DNA-bd_sf"/>
</dbReference>
<name>A0AAQ1HRK1_9PSED</name>
<gene>
    <name evidence="6" type="ORF">SAMN05216577_104216</name>
</gene>
<evidence type="ECO:0000313" key="7">
    <source>
        <dbReference type="Proteomes" id="UP000183385"/>
    </source>
</evidence>
<dbReference type="SMART" id="SM00100">
    <property type="entry name" value="cNMP"/>
    <property type="match status" value="1"/>
</dbReference>
<evidence type="ECO:0000259" key="5">
    <source>
        <dbReference type="PROSITE" id="PS51063"/>
    </source>
</evidence>
<dbReference type="InterPro" id="IPR036388">
    <property type="entry name" value="WH-like_DNA-bd_sf"/>
</dbReference>
<dbReference type="InterPro" id="IPR018490">
    <property type="entry name" value="cNMP-bd_dom_sf"/>
</dbReference>
<dbReference type="GO" id="GO:0005829">
    <property type="term" value="C:cytosol"/>
    <property type="evidence" value="ECO:0007669"/>
    <property type="project" value="TreeGrafter"/>
</dbReference>
<dbReference type="SUPFAM" id="SSF46785">
    <property type="entry name" value="Winged helix' DNA-binding domain"/>
    <property type="match status" value="1"/>
</dbReference>
<dbReference type="Pfam" id="PF00027">
    <property type="entry name" value="cNMP_binding"/>
    <property type="match status" value="1"/>
</dbReference>
<dbReference type="PRINTS" id="PR00034">
    <property type="entry name" value="HTHCRP"/>
</dbReference>
<dbReference type="Gene3D" id="1.10.10.10">
    <property type="entry name" value="Winged helix-like DNA-binding domain superfamily/Winged helix DNA-binding domain"/>
    <property type="match status" value="1"/>
</dbReference>
<sequence>MIPLKFRHPAEPVCCDGPQGILTVSDKPPINRAWLANLPPFANCTREEQDDILRPASVLPLHCGATVFEQGEPAEHFYLLVHGRLKATQLTCDGQRVLVRLVNPGDLFGFVRALGREDYPATASATQESLALAWPTAQWEPLLARHPGFALNTVQAIGVRLQEAHVRFCELATEEVERRVAHAVLRLVRSSGRAESEGVRIDFPVSRQDIAEMTGTTLHTVSRILCAWEGRGLVRGGRQKLLVRNPQQLLHIAEGDDERETAHCDA</sequence>
<dbReference type="InterPro" id="IPR000595">
    <property type="entry name" value="cNMP-bd_dom"/>
</dbReference>
<evidence type="ECO:0000313" key="6">
    <source>
        <dbReference type="EMBL" id="SFC32158.1"/>
    </source>
</evidence>
<dbReference type="InterPro" id="IPR050397">
    <property type="entry name" value="Env_Response_Regulators"/>
</dbReference>
<dbReference type="CDD" id="cd00092">
    <property type="entry name" value="HTH_CRP"/>
    <property type="match status" value="1"/>
</dbReference>
<evidence type="ECO:0000256" key="2">
    <source>
        <dbReference type="ARBA" id="ARBA00023125"/>
    </source>
</evidence>
<feature type="domain" description="HTH crp-type" evidence="5">
    <location>
        <begin position="174"/>
        <end position="247"/>
    </location>
</feature>
<dbReference type="Pfam" id="PF13545">
    <property type="entry name" value="HTH_Crp_2"/>
    <property type="match status" value="1"/>
</dbReference>
<accession>A0AAQ1HRK1</accession>
<dbReference type="SMART" id="SM00419">
    <property type="entry name" value="HTH_CRP"/>
    <property type="match status" value="1"/>
</dbReference>
<evidence type="ECO:0000256" key="3">
    <source>
        <dbReference type="ARBA" id="ARBA00023163"/>
    </source>
</evidence>
<comment type="caution">
    <text evidence="6">The sequence shown here is derived from an EMBL/GenBank/DDBJ whole genome shotgun (WGS) entry which is preliminary data.</text>
</comment>
<dbReference type="PANTHER" id="PTHR24567:SF28">
    <property type="entry name" value="LISTERIOLYSIN REGULATORY PROTEIN"/>
    <property type="match status" value="1"/>
</dbReference>
<dbReference type="EMBL" id="FOLS01000004">
    <property type="protein sequence ID" value="SFC32158.1"/>
    <property type="molecule type" value="Genomic_DNA"/>
</dbReference>